<gene>
    <name evidence="2" type="ORF">PV10_06171</name>
</gene>
<dbReference type="OrthoDB" id="4144187at2759"/>
<dbReference type="EMBL" id="KN847523">
    <property type="protein sequence ID" value="KIV91656.1"/>
    <property type="molecule type" value="Genomic_DNA"/>
</dbReference>
<dbReference type="OMA" id="RFRAGAM"/>
<feature type="region of interest" description="Disordered" evidence="1">
    <location>
        <begin position="215"/>
        <end position="234"/>
    </location>
</feature>
<reference evidence="2 3" key="1">
    <citation type="submission" date="2015-01" db="EMBL/GenBank/DDBJ databases">
        <title>The Genome Sequence of Exophiala mesophila CBS40295.</title>
        <authorList>
            <consortium name="The Broad Institute Genomics Platform"/>
            <person name="Cuomo C."/>
            <person name="de Hoog S."/>
            <person name="Gorbushina A."/>
            <person name="Stielow B."/>
            <person name="Teixiera M."/>
            <person name="Abouelleil A."/>
            <person name="Chapman S.B."/>
            <person name="Priest M."/>
            <person name="Young S.K."/>
            <person name="Wortman J."/>
            <person name="Nusbaum C."/>
            <person name="Birren B."/>
        </authorList>
    </citation>
    <scope>NUCLEOTIDE SEQUENCE [LARGE SCALE GENOMIC DNA]</scope>
    <source>
        <strain evidence="2 3">CBS 40295</strain>
    </source>
</reference>
<feature type="region of interest" description="Disordered" evidence="1">
    <location>
        <begin position="293"/>
        <end position="325"/>
    </location>
</feature>
<protein>
    <submittedName>
        <fullName evidence="2">Uncharacterized protein</fullName>
    </submittedName>
</protein>
<evidence type="ECO:0000256" key="1">
    <source>
        <dbReference type="SAM" id="MobiDB-lite"/>
    </source>
</evidence>
<feature type="region of interest" description="Disordered" evidence="1">
    <location>
        <begin position="245"/>
        <end position="273"/>
    </location>
</feature>
<feature type="region of interest" description="Disordered" evidence="1">
    <location>
        <begin position="1"/>
        <end position="104"/>
    </location>
</feature>
<feature type="compositionally biased region" description="Polar residues" evidence="1">
    <location>
        <begin position="429"/>
        <end position="439"/>
    </location>
</feature>
<feature type="compositionally biased region" description="Low complexity" evidence="1">
    <location>
        <begin position="810"/>
        <end position="820"/>
    </location>
</feature>
<feature type="region of interest" description="Disordered" evidence="1">
    <location>
        <begin position="175"/>
        <end position="205"/>
    </location>
</feature>
<evidence type="ECO:0000313" key="2">
    <source>
        <dbReference type="EMBL" id="KIV91656.1"/>
    </source>
</evidence>
<organism evidence="2 3">
    <name type="scientific">Exophiala mesophila</name>
    <name type="common">Black yeast-like fungus</name>
    <dbReference type="NCBI Taxonomy" id="212818"/>
    <lineage>
        <taxon>Eukaryota</taxon>
        <taxon>Fungi</taxon>
        <taxon>Dikarya</taxon>
        <taxon>Ascomycota</taxon>
        <taxon>Pezizomycotina</taxon>
        <taxon>Eurotiomycetes</taxon>
        <taxon>Chaetothyriomycetidae</taxon>
        <taxon>Chaetothyriales</taxon>
        <taxon>Herpotrichiellaceae</taxon>
        <taxon>Exophiala</taxon>
    </lineage>
</organism>
<feature type="compositionally biased region" description="Basic residues" evidence="1">
    <location>
        <begin position="182"/>
        <end position="202"/>
    </location>
</feature>
<accession>A0A0D1XTZ1</accession>
<feature type="compositionally biased region" description="Low complexity" evidence="1">
    <location>
        <begin position="934"/>
        <end position="946"/>
    </location>
</feature>
<feature type="compositionally biased region" description="Polar residues" evidence="1">
    <location>
        <begin position="764"/>
        <end position="799"/>
    </location>
</feature>
<feature type="compositionally biased region" description="Polar residues" evidence="1">
    <location>
        <begin position="1035"/>
        <end position="1044"/>
    </location>
</feature>
<feature type="region of interest" description="Disordered" evidence="1">
    <location>
        <begin position="459"/>
        <end position="516"/>
    </location>
</feature>
<feature type="compositionally biased region" description="Pro residues" evidence="1">
    <location>
        <begin position="478"/>
        <end position="488"/>
    </location>
</feature>
<feature type="compositionally biased region" description="Polar residues" evidence="1">
    <location>
        <begin position="377"/>
        <end position="400"/>
    </location>
</feature>
<keyword evidence="3" id="KW-1185">Reference proteome</keyword>
<feature type="compositionally biased region" description="Polar residues" evidence="1">
    <location>
        <begin position="293"/>
        <end position="317"/>
    </location>
</feature>
<proteinExistence type="predicted"/>
<evidence type="ECO:0000313" key="3">
    <source>
        <dbReference type="Proteomes" id="UP000054302"/>
    </source>
</evidence>
<feature type="region of interest" description="Disordered" evidence="1">
    <location>
        <begin position="570"/>
        <end position="641"/>
    </location>
</feature>
<name>A0A0D1XTZ1_EXOME</name>
<feature type="region of interest" description="Disordered" evidence="1">
    <location>
        <begin position="1073"/>
        <end position="1140"/>
    </location>
</feature>
<dbReference type="GeneID" id="27324016"/>
<feature type="region of interest" description="Disordered" evidence="1">
    <location>
        <begin position="341"/>
        <end position="439"/>
    </location>
</feature>
<dbReference type="HOGENOM" id="CLU_291724_0_0_1"/>
<sequence length="1166" mass="128588">MTSIQSYPSRPDKALPELPIPKFSIESHRPRTAATDDSCPSPTVHVYQGPRSPPSSPRNLRVPQFRQSRKWAKRYEPASPSPNTPALPEKETFQPSLLTADQDERILTMREESFDQQRAKLKHPPMILSSIDEAQRSTPENVSENNFSNPSQCQPATIQCWRTVKATIFISSAPSDFQNRRQGTKRTVPPRKRERRGRRGHGRVALPRFAKIGSRFMQKRPVPPPKDPFPQPITALPAVYGDFWRETDRDTSNRRPGSRSPVPSLHDPEKDSRFSKECMDVLNSLDFNRDWLSSPSPGLAPPTQSSHQVSPSTSQHVLQGPRIDDGDSISIHAALAAVPAPLSADSTPPIPDITVSTSSTPQAHHRRPQLPRRTSSKQDSSSLATQMFSPTRNYAGSTTRRLGLPTSPLRSKALEQSHRSSLAPPCAGNTFNGPRPATSTDTLAKIEAEVKVNVVPRGRISENPRVSHISSDSKSGPPSIPPERPLPALPSDSASDFHRRSIDSSTSATKHPVYPNERLSMSTIRIVSSIPEQRPTLEMEKSTKINAQLSDGKLHGLTRKLSADLMSLDSLSSRKSRDSQRSSRSFTKHNISGPRAEKVKEMRRRDLRLSVSDPDMQNTSKNKTAKQSHGRGDQKDITVQPQGLDTRPLMDELDQFPAVPESSGIGSRTGSRRYNRDHSQSRQAAHRHQTSKSSMSYHTRQPRPKEILSQSNIFVVVDSDPVTARFRAGAMSPAPSIGGPPSRSASPFQSMKHSRRLSNLRDMSASQGSPLKTLTKTLSIQSLQQMRSPGSAKSTSIASKPTKRHARTTSHSLSSSSDESQLVLIATSSNSPQKVATKPRKRRRWNSNDLVDVGTLKQTVEELFVVVIKQEEKIRWQADQIQMMIRVMAPINRVRGVKVSGALEDIPDYSTSDEQTADDARSLTVRPTYINGGRSTRTSASTSVMTMKKREKLRPAPGHVRLNSAGDYTTASTTPSIVDHTDATKVSVNDASLTDPMEYDLGSPGPPTLSEREKAPLQPVENAEPKPPVGDRLKSNNGPMNTNVPLHHPPPVASVIPRGRLPEDQMSFLSPAASTVEGDDPFLGRSAGQKNRLLQPPNNVGRNGRVPQPLFGPPEARHENNDNDDTDARSLDTEAENQRDAARLSVNHVLTSTEQMDRAIEQLMNI</sequence>
<dbReference type="RefSeq" id="XP_016223230.1">
    <property type="nucleotide sequence ID" value="XM_016370937.1"/>
</dbReference>
<feature type="region of interest" description="Disordered" evidence="1">
    <location>
        <begin position="929"/>
        <end position="952"/>
    </location>
</feature>
<dbReference type="VEuPathDB" id="FungiDB:PV10_06171"/>
<dbReference type="AlphaFoldDB" id="A0A0D1XTZ1"/>
<feature type="compositionally biased region" description="Pro residues" evidence="1">
    <location>
        <begin position="221"/>
        <end position="231"/>
    </location>
</feature>
<feature type="compositionally biased region" description="Basic and acidic residues" evidence="1">
    <location>
        <begin position="595"/>
        <end position="608"/>
    </location>
</feature>
<feature type="region of interest" description="Disordered" evidence="1">
    <location>
        <begin position="990"/>
        <end position="1050"/>
    </location>
</feature>
<feature type="region of interest" description="Disordered" evidence="1">
    <location>
        <begin position="656"/>
        <end position="706"/>
    </location>
</feature>
<feature type="region of interest" description="Disordered" evidence="1">
    <location>
        <begin position="730"/>
        <end position="820"/>
    </location>
</feature>
<feature type="compositionally biased region" description="Basic and acidic residues" evidence="1">
    <location>
        <begin position="1115"/>
        <end position="1140"/>
    </location>
</feature>
<dbReference type="Proteomes" id="UP000054302">
    <property type="component" value="Unassembled WGS sequence"/>
</dbReference>